<gene>
    <name evidence="7" type="ORF">KV396_05515</name>
</gene>
<dbReference type="SUPFAM" id="SSF88659">
    <property type="entry name" value="Sigma3 and sigma4 domains of RNA polymerase sigma factors"/>
    <property type="match status" value="1"/>
</dbReference>
<evidence type="ECO:0000256" key="5">
    <source>
        <dbReference type="SAM" id="MobiDB-lite"/>
    </source>
</evidence>
<feature type="region of interest" description="Disordered" evidence="5">
    <location>
        <begin position="277"/>
        <end position="315"/>
    </location>
</feature>
<keyword evidence="2" id="KW-0805">Transcription regulation</keyword>
<evidence type="ECO:0000256" key="3">
    <source>
        <dbReference type="ARBA" id="ARBA00023082"/>
    </source>
</evidence>
<protein>
    <submittedName>
        <fullName evidence="7">Sigma-70 family RNA polymerase sigma factor</fullName>
    </submittedName>
</protein>
<comment type="similarity">
    <text evidence="1">Belongs to the sigma-70 factor family. ECF subfamily.</text>
</comment>
<dbReference type="InterPro" id="IPR013325">
    <property type="entry name" value="RNA_pol_sigma_r2"/>
</dbReference>
<keyword evidence="8" id="KW-1185">Reference proteome</keyword>
<feature type="compositionally biased region" description="Low complexity" evidence="5">
    <location>
        <begin position="297"/>
        <end position="312"/>
    </location>
</feature>
<dbReference type="PANTHER" id="PTHR43133">
    <property type="entry name" value="RNA POLYMERASE ECF-TYPE SIGMA FACTO"/>
    <property type="match status" value="1"/>
</dbReference>
<feature type="transmembrane region" description="Helical" evidence="6">
    <location>
        <begin position="327"/>
        <end position="347"/>
    </location>
</feature>
<keyword evidence="6" id="KW-0472">Membrane</keyword>
<keyword evidence="6" id="KW-0812">Transmembrane</keyword>
<evidence type="ECO:0000256" key="1">
    <source>
        <dbReference type="ARBA" id="ARBA00010641"/>
    </source>
</evidence>
<name>A0ABY4IMH4_9MICO</name>
<feature type="region of interest" description="Disordered" evidence="5">
    <location>
        <begin position="1"/>
        <end position="29"/>
    </location>
</feature>
<dbReference type="Gene3D" id="1.10.1740.10">
    <property type="match status" value="1"/>
</dbReference>
<sequence>MTDAFPPDASGADAAPEDDAVDSPALDSDATAELVRRAASGDRDAAGEYFALMMPSLTLTSKRVAGITHDADDLLGDALLMVLAKWSQGTGPTENVPAYIAQTMRNRIRDDFRSPRSKVAPLDNVEEPASNADPRIRELEIESELAIVRKALAELPSDQQRVLVATVLEGRKPRDLEEHMARPASAIYSLSRRAKGNLRRTTLRLLLEENARPECVAAAQLLPDTVGDTPEGTKGGRSAEHYRTCPYCRRSWKRFAGLATLGALPLAGAVALAGPSGSAEAGELPVDGADASVPETPADAPADVPADVPSDAGSGSSVWQEWARTTAMLAAAATALVLMTVVVVTFVTKTWFFAETPLGSLALTSEAVDAEHSEFDMAVTVQDESFTLGTLRMDLSVDVESITAPSGWTCLVEGGDVSCTTDRESPSGGRFEVTHAPAAEVTFDIGFDGRTAGGSMLNGTSRGTVGD</sequence>
<dbReference type="NCBIfam" id="TIGR02937">
    <property type="entry name" value="sigma70-ECF"/>
    <property type="match status" value="1"/>
</dbReference>
<evidence type="ECO:0000256" key="2">
    <source>
        <dbReference type="ARBA" id="ARBA00023015"/>
    </source>
</evidence>
<accession>A0ABY4IMH4</accession>
<feature type="transmembrane region" description="Helical" evidence="6">
    <location>
        <begin position="255"/>
        <end position="274"/>
    </location>
</feature>
<evidence type="ECO:0000313" key="7">
    <source>
        <dbReference type="EMBL" id="UPL13967.1"/>
    </source>
</evidence>
<keyword evidence="3" id="KW-0731">Sigma factor</keyword>
<dbReference type="InterPro" id="IPR014284">
    <property type="entry name" value="RNA_pol_sigma-70_dom"/>
</dbReference>
<evidence type="ECO:0000256" key="6">
    <source>
        <dbReference type="SAM" id="Phobius"/>
    </source>
</evidence>
<proteinExistence type="inferred from homology"/>
<evidence type="ECO:0000256" key="4">
    <source>
        <dbReference type="ARBA" id="ARBA00023163"/>
    </source>
</evidence>
<dbReference type="InterPro" id="IPR039425">
    <property type="entry name" value="RNA_pol_sigma-70-like"/>
</dbReference>
<dbReference type="RefSeq" id="WP_247957126.1">
    <property type="nucleotide sequence ID" value="NZ_CP078077.1"/>
</dbReference>
<reference evidence="7 8" key="1">
    <citation type="submission" date="2021-06" db="EMBL/GenBank/DDBJ databases">
        <title>Genome-based taxonomic framework of Microbacterium strains isolated from marine environment, the description of four new species and reclassification of four preexisting species.</title>
        <authorList>
            <person name="Lee S.D."/>
            <person name="Kim S.-M."/>
            <person name="Byeon Y.-S."/>
            <person name="Yang H.L."/>
            <person name="Kim I.S."/>
        </authorList>
    </citation>
    <scope>NUCLEOTIDE SEQUENCE [LARGE SCALE GENOMIC DNA]</scope>
    <source>
        <strain evidence="7 8">SSW1-36</strain>
    </source>
</reference>
<dbReference type="Proteomes" id="UP000831963">
    <property type="component" value="Chromosome"/>
</dbReference>
<keyword evidence="6" id="KW-1133">Transmembrane helix</keyword>
<organism evidence="7 8">
    <name type="scientific">Microbacterium galbinum</name>
    <dbReference type="NCBI Taxonomy" id="2851646"/>
    <lineage>
        <taxon>Bacteria</taxon>
        <taxon>Bacillati</taxon>
        <taxon>Actinomycetota</taxon>
        <taxon>Actinomycetes</taxon>
        <taxon>Micrococcales</taxon>
        <taxon>Microbacteriaceae</taxon>
        <taxon>Microbacterium</taxon>
    </lineage>
</organism>
<dbReference type="InterPro" id="IPR013324">
    <property type="entry name" value="RNA_pol_sigma_r3/r4-like"/>
</dbReference>
<dbReference type="SUPFAM" id="SSF88946">
    <property type="entry name" value="Sigma2 domain of RNA polymerase sigma factors"/>
    <property type="match status" value="1"/>
</dbReference>
<evidence type="ECO:0000313" key="8">
    <source>
        <dbReference type="Proteomes" id="UP000831963"/>
    </source>
</evidence>
<dbReference type="EMBL" id="CP078077">
    <property type="protein sequence ID" value="UPL13967.1"/>
    <property type="molecule type" value="Genomic_DNA"/>
</dbReference>
<dbReference type="Gene3D" id="1.10.10.10">
    <property type="entry name" value="Winged helix-like DNA-binding domain superfamily/Winged helix DNA-binding domain"/>
    <property type="match status" value="1"/>
</dbReference>
<keyword evidence="4" id="KW-0804">Transcription</keyword>
<dbReference type="InterPro" id="IPR036388">
    <property type="entry name" value="WH-like_DNA-bd_sf"/>
</dbReference>
<dbReference type="PANTHER" id="PTHR43133:SF25">
    <property type="entry name" value="RNA POLYMERASE SIGMA FACTOR RFAY-RELATED"/>
    <property type="match status" value="1"/>
</dbReference>